<dbReference type="PANTHER" id="PTHR43581:SF2">
    <property type="entry name" value="EXCINUCLEASE ATPASE SUBUNIT"/>
    <property type="match status" value="1"/>
</dbReference>
<comment type="caution">
    <text evidence="2">The sequence shown here is derived from an EMBL/GenBank/DDBJ whole genome shotgun (WGS) entry which is preliminary data.</text>
</comment>
<dbReference type="SMART" id="SM00382">
    <property type="entry name" value="AAA"/>
    <property type="match status" value="1"/>
</dbReference>
<evidence type="ECO:0000313" key="3">
    <source>
        <dbReference type="Proteomes" id="UP001138540"/>
    </source>
</evidence>
<accession>A0ABR6NJ79</accession>
<keyword evidence="2" id="KW-0378">Hydrolase</keyword>
<dbReference type="InterPro" id="IPR027417">
    <property type="entry name" value="P-loop_NTPase"/>
</dbReference>
<keyword evidence="2" id="KW-0255">Endonuclease</keyword>
<dbReference type="EMBL" id="JACHKA010000001">
    <property type="protein sequence ID" value="MBB5987340.1"/>
    <property type="molecule type" value="Genomic_DNA"/>
</dbReference>
<sequence length="476" mass="54406">MSYPPIVIPGILAGIRGGRMERTQAFTQFTIEGLRGGRDIVVEINDNTLIVVGENGSGKTTFLRILFYFLSGRWASLAQFDFKRVVAIVDDRRYSVERADLKNITDRRFDDALLRSLPGTQRRRVTELLHQGQFAAAERIIANFFPRSYITRQQDLFDGKTDKVISRLNKLQENLSAKLGAQILYLPTYRRIERELSSIVQGYDPEEARRPAQIARQPEDANDYVELVEFGMNDVKKAIDSALEAIRNFQLLGTTRLSLSYLGEVMNQAYKDTDFSIIENASEERIEAVLNRIDDTILSGYDKNALKKVIINAPASAGAASEHQKIIYHYFTKLIKFQDDLEAKEYNIKLFCSLCSEYIQDKIFVYESGKPSFRIKSRRYATDIELAELSSGEKQIVSLFSHLYLSGRDRFLVLIDEPELSLSVPWQRRFLIDIADASLCVGLIAVTHSPFIYDNKLRKYAHALGEFIEDGEWERS</sequence>
<dbReference type="Proteomes" id="UP001138540">
    <property type="component" value="Unassembled WGS sequence"/>
</dbReference>
<keyword evidence="2" id="KW-0540">Nuclease</keyword>
<dbReference type="RefSeq" id="WP_184155822.1">
    <property type="nucleotide sequence ID" value="NZ_JACHKA010000001.1"/>
</dbReference>
<protein>
    <submittedName>
        <fullName evidence="2">ATP-dependent endonuclease of OLD family</fullName>
    </submittedName>
</protein>
<organism evidence="2 3">
    <name type="scientific">Sphingobium lignivorans</name>
    <dbReference type="NCBI Taxonomy" id="2735886"/>
    <lineage>
        <taxon>Bacteria</taxon>
        <taxon>Pseudomonadati</taxon>
        <taxon>Pseudomonadota</taxon>
        <taxon>Alphaproteobacteria</taxon>
        <taxon>Sphingomonadales</taxon>
        <taxon>Sphingomonadaceae</taxon>
        <taxon>Sphingobium</taxon>
    </lineage>
</organism>
<dbReference type="InterPro" id="IPR003593">
    <property type="entry name" value="AAA+_ATPase"/>
</dbReference>
<reference evidence="2 3" key="1">
    <citation type="submission" date="2020-08" db="EMBL/GenBank/DDBJ databases">
        <title>Exploring microbial biodiversity for novel pathways involved in the catabolism of aromatic compounds derived from lignin.</title>
        <authorList>
            <person name="Elkins J."/>
        </authorList>
    </citation>
    <scope>NUCLEOTIDE SEQUENCE [LARGE SCALE GENOMIC DNA]</scope>
    <source>
        <strain evidence="2 3">B1D3A</strain>
    </source>
</reference>
<dbReference type="Gene3D" id="3.40.50.300">
    <property type="entry name" value="P-loop containing nucleotide triphosphate hydrolases"/>
    <property type="match status" value="1"/>
</dbReference>
<keyword evidence="3" id="KW-1185">Reference proteome</keyword>
<name>A0ABR6NJ79_9SPHN</name>
<gene>
    <name evidence="2" type="ORF">HNP60_003314</name>
</gene>
<dbReference type="PANTHER" id="PTHR43581">
    <property type="entry name" value="ATP/GTP PHOSPHATASE"/>
    <property type="match status" value="1"/>
</dbReference>
<dbReference type="InterPro" id="IPR051396">
    <property type="entry name" value="Bact_Antivir_Def_Nuclease"/>
</dbReference>
<dbReference type="Pfam" id="PF13175">
    <property type="entry name" value="AAA_15"/>
    <property type="match status" value="1"/>
</dbReference>
<dbReference type="SUPFAM" id="SSF52540">
    <property type="entry name" value="P-loop containing nucleoside triphosphate hydrolases"/>
    <property type="match status" value="1"/>
</dbReference>
<evidence type="ECO:0000313" key="2">
    <source>
        <dbReference type="EMBL" id="MBB5987340.1"/>
    </source>
</evidence>
<dbReference type="GO" id="GO:0004519">
    <property type="term" value="F:endonuclease activity"/>
    <property type="evidence" value="ECO:0007669"/>
    <property type="project" value="UniProtKB-KW"/>
</dbReference>
<dbReference type="InterPro" id="IPR041685">
    <property type="entry name" value="AAA_GajA/Old/RecF-like"/>
</dbReference>
<feature type="domain" description="AAA+ ATPase" evidence="1">
    <location>
        <begin position="45"/>
        <end position="472"/>
    </location>
</feature>
<proteinExistence type="predicted"/>
<evidence type="ECO:0000259" key="1">
    <source>
        <dbReference type="SMART" id="SM00382"/>
    </source>
</evidence>